<keyword evidence="3" id="KW-1185">Reference proteome</keyword>
<feature type="transmembrane region" description="Helical" evidence="1">
    <location>
        <begin position="282"/>
        <end position="302"/>
    </location>
</feature>
<evidence type="ECO:0000256" key="1">
    <source>
        <dbReference type="SAM" id="Phobius"/>
    </source>
</evidence>
<protein>
    <submittedName>
        <fullName evidence="2">Uncharacterized protein</fullName>
    </submittedName>
</protein>
<keyword evidence="1" id="KW-1133">Transmembrane helix</keyword>
<dbReference type="AlphaFoldDB" id="A0A9K3CX11"/>
<comment type="caution">
    <text evidence="2">The sequence shown here is derived from an EMBL/GenBank/DDBJ whole genome shotgun (WGS) entry which is preliminary data.</text>
</comment>
<accession>A0A9K3CX11</accession>
<name>A0A9K3CX11_9EUKA</name>
<keyword evidence="1" id="KW-0472">Membrane</keyword>
<sequence>SWLEDWMNEWAKGEEHTFSWQKGVHSGPMNICGLCYLLASPIMLLLGVLYHRRTDRETEAEAEAEAETETETSPSLSECQTKLHTLTLVSRVLMGVGLVACLPTRMVQDWIVSHLGLNDLGGLDDLGVDFGSYVHYTLYALLGGSNMGLFPFLTPALIGLAMGLRLRAVEVRKAMMLREEEIVATVEADSESSSDSASPVKTPSPMRTEMYWALLCLCLGAVVAVYEVVATGWSPNPEDDFRDPGPAVTLLQTALQIAGCALMQKVVDNAKNLGRLVTWSKVFRIFSTYSVTVYVLNMGLSVPIRVFMSQFSDQCDFIGRYDCYVYSLAFLEMLLAGLVWYGALLLLDLVKGVLSLDWCISALGRAVFALGGRATFRVPNMRGNHCDIIPVTPYRQGVETERERADVVQQVPTMGASPSGALV</sequence>
<feature type="non-terminal residue" evidence="2">
    <location>
        <position position="1"/>
    </location>
</feature>
<reference evidence="2 3" key="1">
    <citation type="journal article" date="2018" name="PLoS ONE">
        <title>The draft genome of Kipferlia bialata reveals reductive genome evolution in fornicate parasites.</title>
        <authorList>
            <person name="Tanifuji G."/>
            <person name="Takabayashi S."/>
            <person name="Kume K."/>
            <person name="Takagi M."/>
            <person name="Nakayama T."/>
            <person name="Kamikawa R."/>
            <person name="Inagaki Y."/>
            <person name="Hashimoto T."/>
        </authorList>
    </citation>
    <scope>NUCLEOTIDE SEQUENCE [LARGE SCALE GENOMIC DNA]</scope>
    <source>
        <strain evidence="2">NY0173</strain>
    </source>
</reference>
<keyword evidence="1" id="KW-0812">Transmembrane</keyword>
<dbReference type="EMBL" id="BDIP01001659">
    <property type="protein sequence ID" value="GIQ84873.1"/>
    <property type="molecule type" value="Genomic_DNA"/>
</dbReference>
<proteinExistence type="predicted"/>
<organism evidence="2 3">
    <name type="scientific">Kipferlia bialata</name>
    <dbReference type="NCBI Taxonomy" id="797122"/>
    <lineage>
        <taxon>Eukaryota</taxon>
        <taxon>Metamonada</taxon>
        <taxon>Carpediemonas-like organisms</taxon>
        <taxon>Kipferlia</taxon>
    </lineage>
</organism>
<evidence type="ECO:0000313" key="3">
    <source>
        <dbReference type="Proteomes" id="UP000265618"/>
    </source>
</evidence>
<dbReference type="Proteomes" id="UP000265618">
    <property type="component" value="Unassembled WGS sequence"/>
</dbReference>
<feature type="transmembrane region" description="Helical" evidence="1">
    <location>
        <begin position="148"/>
        <end position="168"/>
    </location>
</feature>
<gene>
    <name evidence="2" type="ORF">KIPB_006451</name>
</gene>
<feature type="transmembrane region" description="Helical" evidence="1">
    <location>
        <begin position="28"/>
        <end position="50"/>
    </location>
</feature>
<evidence type="ECO:0000313" key="2">
    <source>
        <dbReference type="EMBL" id="GIQ84873.1"/>
    </source>
</evidence>
<feature type="transmembrane region" description="Helical" evidence="1">
    <location>
        <begin position="211"/>
        <end position="233"/>
    </location>
</feature>
<feature type="transmembrane region" description="Helical" evidence="1">
    <location>
        <begin position="323"/>
        <end position="347"/>
    </location>
</feature>
<feature type="transmembrane region" description="Helical" evidence="1">
    <location>
        <begin position="88"/>
        <end position="107"/>
    </location>
</feature>